<evidence type="ECO:0000313" key="2">
    <source>
        <dbReference type="EMBL" id="QHS85271.1"/>
    </source>
</evidence>
<reference evidence="2" key="1">
    <citation type="journal article" date="2020" name="Nature">
        <title>Giant virus diversity and host interactions through global metagenomics.</title>
        <authorList>
            <person name="Schulz F."/>
            <person name="Roux S."/>
            <person name="Paez-Espino D."/>
            <person name="Jungbluth S."/>
            <person name="Walsh D.A."/>
            <person name="Denef V.J."/>
            <person name="McMahon K.D."/>
            <person name="Konstantinidis K.T."/>
            <person name="Eloe-Fadrosh E.A."/>
            <person name="Kyrpides N.C."/>
            <person name="Woyke T."/>
        </authorList>
    </citation>
    <scope>NUCLEOTIDE SEQUENCE</scope>
    <source>
        <strain evidence="2">GVMAG-M-3300009182-78</strain>
    </source>
</reference>
<dbReference type="EMBL" id="MN739042">
    <property type="protein sequence ID" value="QHS85271.1"/>
    <property type="molecule type" value="Genomic_DNA"/>
</dbReference>
<sequence length="194" mass="22445">MPSQYATIINQNNIKHFILNVNRPSNIPDTIVTDSGLEVDIQHSIHSIHKEAFVMTRKFAEESGLLYRGFPSETERISTILFLKYRKNCKWIENLTYYAMTYGEYVDSGDDIDTSERLQHVRDKIRHTLLEFICYNKPSLCVRNSQHTATTISTNASTPLPRSIGGGIKNNKKYKTRRVKKSNKKKSYRKIGKK</sequence>
<feature type="region of interest" description="Disordered" evidence="1">
    <location>
        <begin position="153"/>
        <end position="194"/>
    </location>
</feature>
<organism evidence="2">
    <name type="scientific">viral metagenome</name>
    <dbReference type="NCBI Taxonomy" id="1070528"/>
    <lineage>
        <taxon>unclassified sequences</taxon>
        <taxon>metagenomes</taxon>
        <taxon>organismal metagenomes</taxon>
    </lineage>
</organism>
<accession>A0A6C0B0H6</accession>
<protein>
    <submittedName>
        <fullName evidence="2">Uncharacterized protein</fullName>
    </submittedName>
</protein>
<evidence type="ECO:0000256" key="1">
    <source>
        <dbReference type="SAM" id="MobiDB-lite"/>
    </source>
</evidence>
<proteinExistence type="predicted"/>
<feature type="compositionally biased region" description="Basic residues" evidence="1">
    <location>
        <begin position="170"/>
        <end position="194"/>
    </location>
</feature>
<dbReference type="AlphaFoldDB" id="A0A6C0B0H6"/>
<name>A0A6C0B0H6_9ZZZZ</name>